<evidence type="ECO:0000259" key="3">
    <source>
        <dbReference type="Pfam" id="PF17746"/>
    </source>
</evidence>
<dbReference type="CDD" id="cd22359">
    <property type="entry name" value="SfsA-like_bacterial"/>
    <property type="match status" value="1"/>
</dbReference>
<evidence type="ECO:0000259" key="2">
    <source>
        <dbReference type="Pfam" id="PF03749"/>
    </source>
</evidence>
<dbReference type="PANTHER" id="PTHR30545:SF2">
    <property type="entry name" value="SUGAR FERMENTATION STIMULATION PROTEIN A"/>
    <property type="match status" value="1"/>
</dbReference>
<dbReference type="GO" id="GO:0003677">
    <property type="term" value="F:DNA binding"/>
    <property type="evidence" value="ECO:0007669"/>
    <property type="project" value="InterPro"/>
</dbReference>
<dbReference type="NCBIfam" id="TIGR00230">
    <property type="entry name" value="sfsA"/>
    <property type="match status" value="1"/>
</dbReference>
<dbReference type="HAMAP" id="MF_00095">
    <property type="entry name" value="SfsA"/>
    <property type="match status" value="1"/>
</dbReference>
<protein>
    <recommendedName>
        <fullName evidence="1">Sugar fermentation stimulation protein homolog</fullName>
    </recommendedName>
</protein>
<accession>A0A1H2WH03</accession>
<name>A0A1H2WH03_9RHOB</name>
<feature type="domain" description="Sugar fermentation stimulation protein C-terminal" evidence="2">
    <location>
        <begin position="85"/>
        <end position="223"/>
    </location>
</feature>
<proteinExistence type="inferred from homology"/>
<sequence>MRFQTPLVPARLIRRYKRFLADVVLEDTGQEVTAHCPNPGAMLGLKDEGLRIWLEPNDDPKKKLKYGWRVAELSGGDFACIDTGIPNHVVKEALLARHVPELSAYHSVKPEVAYGTGSRVDFLLSQDGLPNAYVEVKSVTLRRDETLAEFPDCVTIRGAKHLRELSQIAENGARAVMLYLLSRTDCSELKIAADLDPNYAQAFDIARARGVEMLCYACDISPEGMTLTSALPVDPSPQAGPRVV</sequence>
<dbReference type="Gene3D" id="3.40.1350.60">
    <property type="match status" value="1"/>
</dbReference>
<dbReference type="Proteomes" id="UP000199441">
    <property type="component" value="Unassembled WGS sequence"/>
</dbReference>
<feature type="domain" description="SfsA N-terminal OB" evidence="3">
    <location>
        <begin position="13"/>
        <end position="78"/>
    </location>
</feature>
<reference evidence="5" key="1">
    <citation type="submission" date="2016-10" db="EMBL/GenBank/DDBJ databases">
        <authorList>
            <person name="Varghese N."/>
            <person name="Submissions S."/>
        </authorList>
    </citation>
    <scope>NUCLEOTIDE SEQUENCE [LARGE SCALE GENOMIC DNA]</scope>
    <source>
        <strain evidence="5">DSM 26922</strain>
    </source>
</reference>
<evidence type="ECO:0000256" key="1">
    <source>
        <dbReference type="HAMAP-Rule" id="MF_00095"/>
    </source>
</evidence>
<dbReference type="Pfam" id="PF03749">
    <property type="entry name" value="SfsA"/>
    <property type="match status" value="1"/>
</dbReference>
<dbReference type="PANTHER" id="PTHR30545">
    <property type="entry name" value="SUGAR FERMENTATION STIMULATION PROTEIN A"/>
    <property type="match status" value="1"/>
</dbReference>
<dbReference type="OrthoDB" id="9802365at2"/>
<organism evidence="4 5">
    <name type="scientific">Litoreibacter albidus</name>
    <dbReference type="NCBI Taxonomy" id="670155"/>
    <lineage>
        <taxon>Bacteria</taxon>
        <taxon>Pseudomonadati</taxon>
        <taxon>Pseudomonadota</taxon>
        <taxon>Alphaproteobacteria</taxon>
        <taxon>Rhodobacterales</taxon>
        <taxon>Roseobacteraceae</taxon>
        <taxon>Litoreibacter</taxon>
    </lineage>
</organism>
<dbReference type="InterPro" id="IPR041465">
    <property type="entry name" value="SfsA_N"/>
</dbReference>
<dbReference type="EMBL" id="FNOI01000002">
    <property type="protein sequence ID" value="SDW79880.1"/>
    <property type="molecule type" value="Genomic_DNA"/>
</dbReference>
<dbReference type="RefSeq" id="WP_089946607.1">
    <property type="nucleotide sequence ID" value="NZ_FNOI01000002.1"/>
</dbReference>
<gene>
    <name evidence="1" type="primary">sfsA</name>
    <name evidence="4" type="ORF">SAMN04488001_1841</name>
</gene>
<dbReference type="AlphaFoldDB" id="A0A1H2WH03"/>
<evidence type="ECO:0000313" key="5">
    <source>
        <dbReference type="Proteomes" id="UP000199441"/>
    </source>
</evidence>
<dbReference type="STRING" id="670155.SAMN04488001_1841"/>
<dbReference type="InterPro" id="IPR040452">
    <property type="entry name" value="SfsA_C"/>
</dbReference>
<dbReference type="InterPro" id="IPR005224">
    <property type="entry name" value="SfsA"/>
</dbReference>
<keyword evidence="5" id="KW-1185">Reference proteome</keyword>
<dbReference type="Gene3D" id="2.40.50.580">
    <property type="match status" value="1"/>
</dbReference>
<dbReference type="Pfam" id="PF17746">
    <property type="entry name" value="SfsA_N"/>
    <property type="match status" value="1"/>
</dbReference>
<evidence type="ECO:0000313" key="4">
    <source>
        <dbReference type="EMBL" id="SDW79880.1"/>
    </source>
</evidence>
<comment type="similarity">
    <text evidence="1">Belongs to the SfsA family.</text>
</comment>